<dbReference type="EMBL" id="JAPFFF010000014">
    <property type="protein sequence ID" value="KAK8871013.1"/>
    <property type="molecule type" value="Genomic_DNA"/>
</dbReference>
<evidence type="ECO:0000313" key="2">
    <source>
        <dbReference type="EMBL" id="KAK8871013.1"/>
    </source>
</evidence>
<sequence length="249" mass="29061">MQNNLSKFLPQFIGDLTSDFISFSSEDVVFFKCKVIPKTFRMKLLDDYLKSTNRSILFTALEFNKWSSVIVIGFKSTAYLQETIIDLLVFLSKQRIFASVYHSTKPAAELLRMLKCLEPMNDDQNANSQKESESNNNNDDELSLFSIDPTYSLQIQRAEQAKFDSSFSYDKYARHYSWENTINEHRVPQTEMEKNLSMFNNVSIIEEPSPYQLIKFQNSKLLLNLPKISNLTLQEFSKHRSYFDIEDLS</sequence>
<feature type="region of interest" description="Disordered" evidence="1">
    <location>
        <begin position="122"/>
        <end position="141"/>
    </location>
</feature>
<name>A0ABR2J0K8_9EUKA</name>
<accession>A0ABR2J0K8</accession>
<gene>
    <name evidence="2" type="ORF">M9Y10_008926</name>
</gene>
<protein>
    <submittedName>
        <fullName evidence="2">Uncharacterized protein</fullName>
    </submittedName>
</protein>
<evidence type="ECO:0000256" key="1">
    <source>
        <dbReference type="SAM" id="MobiDB-lite"/>
    </source>
</evidence>
<organism evidence="2 3">
    <name type="scientific">Tritrichomonas musculus</name>
    <dbReference type="NCBI Taxonomy" id="1915356"/>
    <lineage>
        <taxon>Eukaryota</taxon>
        <taxon>Metamonada</taxon>
        <taxon>Parabasalia</taxon>
        <taxon>Tritrichomonadida</taxon>
        <taxon>Tritrichomonadidae</taxon>
        <taxon>Tritrichomonas</taxon>
    </lineage>
</organism>
<evidence type="ECO:0000313" key="3">
    <source>
        <dbReference type="Proteomes" id="UP001470230"/>
    </source>
</evidence>
<proteinExistence type="predicted"/>
<dbReference type="Proteomes" id="UP001470230">
    <property type="component" value="Unassembled WGS sequence"/>
</dbReference>
<keyword evidence="3" id="KW-1185">Reference proteome</keyword>
<comment type="caution">
    <text evidence="2">The sequence shown here is derived from an EMBL/GenBank/DDBJ whole genome shotgun (WGS) entry which is preliminary data.</text>
</comment>
<reference evidence="2 3" key="1">
    <citation type="submission" date="2024-04" db="EMBL/GenBank/DDBJ databases">
        <title>Tritrichomonas musculus Genome.</title>
        <authorList>
            <person name="Alves-Ferreira E."/>
            <person name="Grigg M."/>
            <person name="Lorenzi H."/>
            <person name="Galac M."/>
        </authorList>
    </citation>
    <scope>NUCLEOTIDE SEQUENCE [LARGE SCALE GENOMIC DNA]</scope>
    <source>
        <strain evidence="2 3">EAF2021</strain>
    </source>
</reference>